<gene>
    <name evidence="2" type="ORF">GCM10018785_29440</name>
</gene>
<dbReference type="Proteomes" id="UP000608024">
    <property type="component" value="Unassembled WGS sequence"/>
</dbReference>
<sequence length="44" mass="5076">MEHLYLAAKGDGSFWPTGVIMIIVIIAISGSVWMWRERKLKKDK</sequence>
<keyword evidence="1" id="KW-0812">Transmembrane</keyword>
<dbReference type="RefSeq" id="WP_268257291.1">
    <property type="nucleotide sequence ID" value="NZ_BNBT01000036.1"/>
</dbReference>
<reference evidence="2" key="1">
    <citation type="journal article" date="2014" name="Int. J. Syst. Evol. Microbiol.">
        <title>Complete genome sequence of Corynebacterium casei LMG S-19264T (=DSM 44701T), isolated from a smear-ripened cheese.</title>
        <authorList>
            <consortium name="US DOE Joint Genome Institute (JGI-PGF)"/>
            <person name="Walter F."/>
            <person name="Albersmeier A."/>
            <person name="Kalinowski J."/>
            <person name="Ruckert C."/>
        </authorList>
    </citation>
    <scope>NUCLEOTIDE SEQUENCE</scope>
    <source>
        <strain evidence="2">JCM 4784</strain>
    </source>
</reference>
<keyword evidence="1" id="KW-1133">Transmembrane helix</keyword>
<evidence type="ECO:0000313" key="3">
    <source>
        <dbReference type="Proteomes" id="UP000608024"/>
    </source>
</evidence>
<protein>
    <submittedName>
        <fullName evidence="2">Uncharacterized protein</fullName>
    </submittedName>
</protein>
<accession>A0A918ZM68</accession>
<reference evidence="2" key="2">
    <citation type="submission" date="2020-09" db="EMBL/GenBank/DDBJ databases">
        <authorList>
            <person name="Sun Q."/>
            <person name="Ohkuma M."/>
        </authorList>
    </citation>
    <scope>NUCLEOTIDE SEQUENCE</scope>
    <source>
        <strain evidence="2">JCM 4784</strain>
    </source>
</reference>
<dbReference type="EMBL" id="BNBT01000036">
    <property type="protein sequence ID" value="GHE58345.1"/>
    <property type="molecule type" value="Genomic_DNA"/>
</dbReference>
<feature type="transmembrane region" description="Helical" evidence="1">
    <location>
        <begin position="14"/>
        <end position="35"/>
    </location>
</feature>
<organism evidence="2 3">
    <name type="scientific">Streptomyces longispororuber</name>
    <dbReference type="NCBI Taxonomy" id="68230"/>
    <lineage>
        <taxon>Bacteria</taxon>
        <taxon>Bacillati</taxon>
        <taxon>Actinomycetota</taxon>
        <taxon>Actinomycetes</taxon>
        <taxon>Kitasatosporales</taxon>
        <taxon>Streptomycetaceae</taxon>
        <taxon>Streptomyces</taxon>
    </lineage>
</organism>
<name>A0A918ZM68_9ACTN</name>
<dbReference type="AlphaFoldDB" id="A0A918ZM68"/>
<keyword evidence="1" id="KW-0472">Membrane</keyword>
<evidence type="ECO:0000313" key="2">
    <source>
        <dbReference type="EMBL" id="GHE58345.1"/>
    </source>
</evidence>
<evidence type="ECO:0000256" key="1">
    <source>
        <dbReference type="SAM" id="Phobius"/>
    </source>
</evidence>
<comment type="caution">
    <text evidence="2">The sequence shown here is derived from an EMBL/GenBank/DDBJ whole genome shotgun (WGS) entry which is preliminary data.</text>
</comment>
<keyword evidence="3" id="KW-1185">Reference proteome</keyword>
<proteinExistence type="predicted"/>